<keyword evidence="3 5" id="KW-1133">Transmembrane helix</keyword>
<evidence type="ECO:0000256" key="4">
    <source>
        <dbReference type="ARBA" id="ARBA00023136"/>
    </source>
</evidence>
<accession>A0A6C0CXK1</accession>
<feature type="transmembrane region" description="Helical" evidence="5">
    <location>
        <begin position="6"/>
        <end position="33"/>
    </location>
</feature>
<evidence type="ECO:0000256" key="3">
    <source>
        <dbReference type="ARBA" id="ARBA00022989"/>
    </source>
</evidence>
<reference evidence="6" key="1">
    <citation type="journal article" date="2020" name="Nature">
        <title>Giant virus diversity and host interactions through global metagenomics.</title>
        <authorList>
            <person name="Schulz F."/>
            <person name="Roux S."/>
            <person name="Paez-Espino D."/>
            <person name="Jungbluth S."/>
            <person name="Walsh D.A."/>
            <person name="Denef V.J."/>
            <person name="McMahon K.D."/>
            <person name="Konstantinidis K.T."/>
            <person name="Eloe-Fadrosh E.A."/>
            <person name="Kyrpides N.C."/>
            <person name="Woyke T."/>
        </authorList>
    </citation>
    <scope>NUCLEOTIDE SEQUENCE</scope>
    <source>
        <strain evidence="6">GVMAG-M-3300022752-66</strain>
    </source>
</reference>
<name>A0A6C0CXK1_9ZZZZ</name>
<evidence type="ECO:0000256" key="5">
    <source>
        <dbReference type="SAM" id="Phobius"/>
    </source>
</evidence>
<dbReference type="EMBL" id="MN739495">
    <property type="protein sequence ID" value="QHT08419.1"/>
    <property type="molecule type" value="Genomic_DNA"/>
</dbReference>
<dbReference type="GO" id="GO:0016020">
    <property type="term" value="C:membrane"/>
    <property type="evidence" value="ECO:0007669"/>
    <property type="project" value="UniProtKB-SubCell"/>
</dbReference>
<feature type="transmembrane region" description="Helical" evidence="5">
    <location>
        <begin position="45"/>
        <end position="66"/>
    </location>
</feature>
<keyword evidence="4 5" id="KW-0472">Membrane</keyword>
<organism evidence="6">
    <name type="scientific">viral metagenome</name>
    <dbReference type="NCBI Taxonomy" id="1070528"/>
    <lineage>
        <taxon>unclassified sequences</taxon>
        <taxon>metagenomes</taxon>
        <taxon>organismal metagenomes</taxon>
    </lineage>
</organism>
<keyword evidence="2 5" id="KW-0812">Transmembrane</keyword>
<protein>
    <recommendedName>
        <fullName evidence="7">Membrane transporter protein</fullName>
    </recommendedName>
</protein>
<comment type="subcellular location">
    <subcellularLocation>
        <location evidence="1">Membrane</location>
        <topology evidence="1">Multi-pass membrane protein</topology>
    </subcellularLocation>
</comment>
<dbReference type="InterPro" id="IPR002781">
    <property type="entry name" value="TM_pro_TauE-like"/>
</dbReference>
<proteinExistence type="predicted"/>
<sequence>MFKYLIPSIIGVCAGSLGAVTGTSGSSVILPGLLISGVASDYKTAVGTTLLSILPPVSLASFYSYWKAGKYQFNTAIFISLFYVLASFFVGMWVVKKASEKSLYLFSFCYSLLLGFYFLYKYLNE</sequence>
<feature type="transmembrane region" description="Helical" evidence="5">
    <location>
        <begin position="102"/>
        <end position="120"/>
    </location>
</feature>
<dbReference type="PANTHER" id="PTHR43483:SF3">
    <property type="entry name" value="MEMBRANE TRANSPORTER PROTEIN HI_0806-RELATED"/>
    <property type="match status" value="1"/>
</dbReference>
<evidence type="ECO:0000256" key="1">
    <source>
        <dbReference type="ARBA" id="ARBA00004141"/>
    </source>
</evidence>
<dbReference type="Pfam" id="PF01925">
    <property type="entry name" value="TauE"/>
    <property type="match status" value="1"/>
</dbReference>
<feature type="transmembrane region" description="Helical" evidence="5">
    <location>
        <begin position="72"/>
        <end position="95"/>
    </location>
</feature>
<dbReference type="PANTHER" id="PTHR43483">
    <property type="entry name" value="MEMBRANE TRANSPORTER PROTEIN HI_0806-RELATED"/>
    <property type="match status" value="1"/>
</dbReference>
<evidence type="ECO:0000313" key="6">
    <source>
        <dbReference type="EMBL" id="QHT08419.1"/>
    </source>
</evidence>
<dbReference type="AlphaFoldDB" id="A0A6C0CXK1"/>
<evidence type="ECO:0008006" key="7">
    <source>
        <dbReference type="Google" id="ProtNLM"/>
    </source>
</evidence>
<evidence type="ECO:0000256" key="2">
    <source>
        <dbReference type="ARBA" id="ARBA00022692"/>
    </source>
</evidence>